<dbReference type="InterPro" id="IPR012677">
    <property type="entry name" value="Nucleotide-bd_a/b_plait_sf"/>
</dbReference>
<dbReference type="Gene3D" id="3.30.70.330">
    <property type="match status" value="1"/>
</dbReference>
<reference evidence="2" key="1">
    <citation type="journal article" date="2023" name="Mol. Plant Microbe Interact.">
        <title>Elucidating the Obligate Nature and Biological Capacity of an Invasive Fungal Corn Pathogen.</title>
        <authorList>
            <person name="MacCready J.S."/>
            <person name="Roggenkamp E.M."/>
            <person name="Gdanetz K."/>
            <person name="Chilvers M.I."/>
        </authorList>
    </citation>
    <scope>NUCLEOTIDE SEQUENCE</scope>
    <source>
        <strain evidence="2">PM02</strain>
    </source>
</reference>
<keyword evidence="3" id="KW-1185">Reference proteome</keyword>
<accession>A0AAD9IDG3</accession>
<organism evidence="2 3">
    <name type="scientific">Phyllachora maydis</name>
    <dbReference type="NCBI Taxonomy" id="1825666"/>
    <lineage>
        <taxon>Eukaryota</taxon>
        <taxon>Fungi</taxon>
        <taxon>Dikarya</taxon>
        <taxon>Ascomycota</taxon>
        <taxon>Pezizomycotina</taxon>
        <taxon>Sordariomycetes</taxon>
        <taxon>Sordariomycetidae</taxon>
        <taxon>Phyllachorales</taxon>
        <taxon>Phyllachoraceae</taxon>
        <taxon>Phyllachora</taxon>
    </lineage>
</organism>
<feature type="compositionally biased region" description="Low complexity" evidence="1">
    <location>
        <begin position="66"/>
        <end position="80"/>
    </location>
</feature>
<evidence type="ECO:0008006" key="4">
    <source>
        <dbReference type="Google" id="ProtNLM"/>
    </source>
</evidence>
<dbReference type="EMBL" id="JAQQPM010000009">
    <property type="protein sequence ID" value="KAK2075175.1"/>
    <property type="molecule type" value="Genomic_DNA"/>
</dbReference>
<feature type="compositionally biased region" description="Basic and acidic residues" evidence="1">
    <location>
        <begin position="104"/>
        <end position="113"/>
    </location>
</feature>
<feature type="region of interest" description="Disordered" evidence="1">
    <location>
        <begin position="250"/>
        <end position="312"/>
    </location>
</feature>
<evidence type="ECO:0000313" key="3">
    <source>
        <dbReference type="Proteomes" id="UP001217918"/>
    </source>
</evidence>
<name>A0AAD9IDG3_9PEZI</name>
<protein>
    <recommendedName>
        <fullName evidence="4">Nucleoporin NUP53</fullName>
    </recommendedName>
</protein>
<feature type="region of interest" description="Disordered" evidence="1">
    <location>
        <begin position="1"/>
        <end position="113"/>
    </location>
</feature>
<sequence>MLFSHQDIGIGRSRRMANESGSFGKSTRRSRSKTATPARREDPVVTAADKVFTTWIQQQSRHTESRSASTSAGPTAGSASYRKASGVGLQADESSGAPAAAQRIGKEPKREPKEIVLRGYRSTAQQYAAINHFEQLAGRICEDYPREPPVESRRYKSELRDPALTRRQGLTEKERKLVNKAGGGEHWIKVTFESKEAAEAALSVSPQSVLGHLVYAEPWLEGRPTRDEAIPDLASHAFDAGDRVLGELRLRTPTRRRHGNHASLSDSSRLPGRFETFDGAGSQQSQTSSSRTVDTTTLTGDSNTGTITGLDSHAAADTGNDAAAAQASQSSEFCARIPTAKKAKLEPAEKALLPQASYTQRVLNKIPFLKWFSGSMIGNQVPRTDTGEFDWDKASLYWKVMCWLDQIFRLFGGEVVNADKDDEEDMPLVQVPKRM</sequence>
<feature type="compositionally biased region" description="Low complexity" evidence="1">
    <location>
        <begin position="278"/>
        <end position="312"/>
    </location>
</feature>
<dbReference type="Proteomes" id="UP001217918">
    <property type="component" value="Unassembled WGS sequence"/>
</dbReference>
<comment type="caution">
    <text evidence="2">The sequence shown here is derived from an EMBL/GenBank/DDBJ whole genome shotgun (WGS) entry which is preliminary data.</text>
</comment>
<gene>
    <name evidence="2" type="ORF">P8C59_009322</name>
</gene>
<evidence type="ECO:0000313" key="2">
    <source>
        <dbReference type="EMBL" id="KAK2075175.1"/>
    </source>
</evidence>
<dbReference type="AlphaFoldDB" id="A0AAD9IDG3"/>
<proteinExistence type="predicted"/>
<evidence type="ECO:0000256" key="1">
    <source>
        <dbReference type="SAM" id="MobiDB-lite"/>
    </source>
</evidence>